<evidence type="ECO:0000256" key="1">
    <source>
        <dbReference type="SAM" id="MobiDB-lite"/>
    </source>
</evidence>
<feature type="region of interest" description="Disordered" evidence="1">
    <location>
        <begin position="166"/>
        <end position="195"/>
    </location>
</feature>
<dbReference type="AlphaFoldDB" id="A0A1M5J585"/>
<reference evidence="2 3" key="1">
    <citation type="submission" date="2016-11" db="EMBL/GenBank/DDBJ databases">
        <authorList>
            <person name="Jaros S."/>
            <person name="Januszkiewicz K."/>
            <person name="Wedrychowicz H."/>
        </authorList>
    </citation>
    <scope>NUCLEOTIDE SEQUENCE [LARGE SCALE GENOMIC DNA]</scope>
    <source>
        <strain evidence="2 3">GAS242</strain>
    </source>
</reference>
<dbReference type="EMBL" id="LT670818">
    <property type="protein sequence ID" value="SHG35173.1"/>
    <property type="molecule type" value="Genomic_DNA"/>
</dbReference>
<gene>
    <name evidence="2" type="ORF">SAMN05444169_1983</name>
</gene>
<feature type="compositionally biased region" description="Basic and acidic residues" evidence="1">
    <location>
        <begin position="176"/>
        <end position="195"/>
    </location>
</feature>
<evidence type="ECO:0000313" key="2">
    <source>
        <dbReference type="EMBL" id="SHG35173.1"/>
    </source>
</evidence>
<accession>A0A1M5J585</accession>
<sequence>MAKCQAYSMLLAPIRTVIPRACGVSSTPRRLGSIKNVSGILDRPPSRATTIEAVLRDTTSRSRGAVHPRFAFSFPPEEGVGNAGCQRTRSRACSVESTRVSHHGCAETPGIPARNGFNGFLRDLPGDRAFLSPSPAKTCFRQLDAGVEASGPHDFSVRFSAVRQKNAAASTASRPNVRDDGQRPSLKDRTAADIK</sequence>
<proteinExistence type="predicted"/>
<protein>
    <submittedName>
        <fullName evidence="2">Uncharacterized protein</fullName>
    </submittedName>
</protein>
<organism evidence="2 3">
    <name type="scientific">Bradyrhizobium erythrophlei</name>
    <dbReference type="NCBI Taxonomy" id="1437360"/>
    <lineage>
        <taxon>Bacteria</taxon>
        <taxon>Pseudomonadati</taxon>
        <taxon>Pseudomonadota</taxon>
        <taxon>Alphaproteobacteria</taxon>
        <taxon>Hyphomicrobiales</taxon>
        <taxon>Nitrobacteraceae</taxon>
        <taxon>Bradyrhizobium</taxon>
    </lineage>
</organism>
<dbReference type="Proteomes" id="UP000190675">
    <property type="component" value="Chromosome I"/>
</dbReference>
<name>A0A1M5J585_9BRAD</name>
<evidence type="ECO:0000313" key="3">
    <source>
        <dbReference type="Proteomes" id="UP000190675"/>
    </source>
</evidence>